<dbReference type="CDD" id="cd00833">
    <property type="entry name" value="PKS"/>
    <property type="match status" value="1"/>
</dbReference>
<keyword evidence="10" id="KW-1185">Reference proteome</keyword>
<dbReference type="Proteomes" id="UP000600026">
    <property type="component" value="Unassembled WGS sequence"/>
</dbReference>
<comment type="similarity">
    <text evidence="5">Belongs to the thiolase-like superfamily. Beta-ketoacyl-ACP synthases family.</text>
</comment>
<dbReference type="PANTHER" id="PTHR43775">
    <property type="entry name" value="FATTY ACID SYNTHASE"/>
    <property type="match status" value="1"/>
</dbReference>
<dbReference type="Pfam" id="PF13561">
    <property type="entry name" value="adh_short_C2"/>
    <property type="match status" value="1"/>
</dbReference>
<feature type="region of interest" description="Disordered" evidence="6">
    <location>
        <begin position="1129"/>
        <end position="1160"/>
    </location>
</feature>
<dbReference type="Pfam" id="PF21089">
    <property type="entry name" value="PKS_DH_N"/>
    <property type="match status" value="1"/>
</dbReference>
<keyword evidence="1" id="KW-0596">Phosphopantetheine</keyword>
<evidence type="ECO:0000313" key="10">
    <source>
        <dbReference type="Proteomes" id="UP000600026"/>
    </source>
</evidence>
<dbReference type="SMART" id="SM00822">
    <property type="entry name" value="PKS_KR"/>
    <property type="match status" value="1"/>
</dbReference>
<dbReference type="Pfam" id="PF00109">
    <property type="entry name" value="ketoacyl-synt"/>
    <property type="match status" value="3"/>
</dbReference>
<evidence type="ECO:0000256" key="2">
    <source>
        <dbReference type="ARBA" id="ARBA00022553"/>
    </source>
</evidence>
<dbReference type="InterPro" id="IPR013968">
    <property type="entry name" value="PKS_KR"/>
</dbReference>
<dbReference type="FunFam" id="3.40.50.720:FF:000084">
    <property type="entry name" value="Short-chain dehydrogenase reductase"/>
    <property type="match status" value="1"/>
</dbReference>
<gene>
    <name evidence="9" type="ORF">Sxan_15470</name>
</gene>
<feature type="active site" description="Proton donor; for dehydratase activity" evidence="4">
    <location>
        <position position="1911"/>
    </location>
</feature>
<dbReference type="InterPro" id="IPR016039">
    <property type="entry name" value="Thiolase-like"/>
</dbReference>
<dbReference type="InterPro" id="IPR014030">
    <property type="entry name" value="Ketoacyl_synth_N"/>
</dbReference>
<feature type="region of interest" description="N-terminal hotdog fold" evidence="4">
    <location>
        <begin position="1704"/>
        <end position="1827"/>
    </location>
</feature>
<comment type="caution">
    <text evidence="9">The sequence shown here is derived from an EMBL/GenBank/DDBJ whole genome shotgun (WGS) entry which is preliminary data.</text>
</comment>
<reference evidence="9" key="1">
    <citation type="submission" date="2020-09" db="EMBL/GenBank/DDBJ databases">
        <title>Whole genome shotgun sequence of Streptomyces xanthophaeus NBRC 12829.</title>
        <authorList>
            <person name="Komaki H."/>
            <person name="Tamura T."/>
        </authorList>
    </citation>
    <scope>NUCLEOTIDE SEQUENCE</scope>
    <source>
        <strain evidence="9">NBRC 12829</strain>
    </source>
</reference>
<dbReference type="SUPFAM" id="SSF53901">
    <property type="entry name" value="Thiolase-like"/>
    <property type="match status" value="3"/>
</dbReference>
<dbReference type="EMBL" id="BNEE01000004">
    <property type="protein sequence ID" value="GHI84183.1"/>
    <property type="molecule type" value="Genomic_DNA"/>
</dbReference>
<dbReference type="InterPro" id="IPR049900">
    <property type="entry name" value="PKS_mFAS_DH"/>
</dbReference>
<evidence type="ECO:0000256" key="3">
    <source>
        <dbReference type="ARBA" id="ARBA00023002"/>
    </source>
</evidence>
<dbReference type="Pfam" id="PF02801">
    <property type="entry name" value="Ketoacyl-synt_C"/>
    <property type="match status" value="1"/>
</dbReference>
<proteinExistence type="inferred from homology"/>
<feature type="active site" description="Proton acceptor; for dehydratase activity" evidence="4">
    <location>
        <position position="1736"/>
    </location>
</feature>
<dbReference type="InterPro" id="IPR036291">
    <property type="entry name" value="NAD(P)-bd_dom_sf"/>
</dbReference>
<organism evidence="9 10">
    <name type="scientific">Streptomyces xanthophaeus</name>
    <dbReference type="NCBI Taxonomy" id="67385"/>
    <lineage>
        <taxon>Bacteria</taxon>
        <taxon>Bacillati</taxon>
        <taxon>Actinomycetota</taxon>
        <taxon>Actinomycetes</taxon>
        <taxon>Kitasatosporales</taxon>
        <taxon>Streptomycetaceae</taxon>
        <taxon>Streptomyces</taxon>
    </lineage>
</organism>
<dbReference type="Pfam" id="PF08659">
    <property type="entry name" value="KR"/>
    <property type="match status" value="1"/>
</dbReference>
<dbReference type="GO" id="GO:0004312">
    <property type="term" value="F:fatty acid synthase activity"/>
    <property type="evidence" value="ECO:0007669"/>
    <property type="project" value="TreeGrafter"/>
</dbReference>
<dbReference type="Gene3D" id="3.40.50.720">
    <property type="entry name" value="NAD(P)-binding Rossmann-like Domain"/>
    <property type="match status" value="2"/>
</dbReference>
<protein>
    <submittedName>
        <fullName evidence="9">Polyketide synthase</fullName>
    </submittedName>
</protein>
<dbReference type="PANTHER" id="PTHR43775:SF37">
    <property type="entry name" value="SI:DKEY-61P9.11"/>
    <property type="match status" value="1"/>
</dbReference>
<dbReference type="Gene3D" id="3.40.47.10">
    <property type="match status" value="2"/>
</dbReference>
<dbReference type="RefSeq" id="WP_202205035.1">
    <property type="nucleotide sequence ID" value="NZ_BNEE01000004.1"/>
</dbReference>
<sequence>MNDLNDLSGKIALVTGGARNVGKAISTALAARGAHVLINYFHSHEQAKQTQDELRALGAEVDLLRASVARPEQVTKMFSEIERRFGRLDILVNNAANGALVPGPEVTDELLDKALDTNLKGGLRCARAAAPLMARGGGGSVVNVSALGGSQMVMANYLACAPAKAAVEAAARYLAVEFAPQNIRVNTASAAMLTSEVADAFPDAEAMQAAIVAGTPLGRLGRPEEFAELVAFLASDRSSWITGQLILADGGLTLGAPLLSPPARTAEAPAAAPEPVEEVHEETSAEAQAEPRPGSPAEAQIDAPAEAQAEGHDDAYDAYADHDIAVVGMGLAVSGASSPEEFWQLRTTGRELFVEVPEDRWERANFSSRERTDEDKSYQDTCVFITDFHPERAALDGLTDTPDETELTTLWLRHSLVQALDGVRHAPSDRFSFHVGYTADGSQHLEEAGVLAAARHLTSEVAADIDLPADSRANLLGRVDKVLSGRYHRGATATPRFLPHQVGRQAMAGVLPDHTQMQMVDTACSSSLYAIDIGIKGLLMGKQDIAVCGGAFALAPRGTVLFSKLKGLSQRGAVHALDAEADGVIFADGAGVVVLKRMSRAKADGDRVLGVLKAFGSSSDGKGKAIYAPSSTGQNLAVQRALEAGGLEGSDVDWVNAHATGTPAGDLAEFTTLRQHYGLARTTAVTSNKSLIGHTGWAAGVVSLIESILAMREETIPGQYRFSSAPGSFELDSSRLDISSSARPWPAVPGRTRAAAISGFGFGGTNAHLILTEQGGTGHGGAEQRAAVRSARTGAGTSGPIPGTDRIAVVGWSAKLPGVDERAQVLDWLAGSREVENGFGEKYPTPPFQQVRMPPATVRTIDRCQLMILACAHDLRDQLPEFWQRHAKRTGVVIGHMGPTRAAMLYANRCYLDDIERGLREDGELASAAGLTPLLDGLRERVRSMVPASNEDSFPGMMPNVISARVANYFDLNGPNITLDAGLASTVSAFATAARYLHSGELDFVLAGGINGNSLPEYGDLLGEVFEQPVDLAEGAFLFGLTTERAAKEAGLQILGYVDEADAGATARRDDAGRTVLDCGSRGESGRYLGASGAVEILRALQRGAGPTEIRCRENGHDVATRLLVTGPQEERQEQQPQEEQQEQEPQGAATGLRSGAPAEVTGTVERYASTLRPEPAAPRGAAAAAVPDGALVLTDRPELAARLVGGATGCVVLSTTGEAAERLGVIHVRPTPEAVTEALRAVPHPLRHVVLVSDLSASAPPSSALTAQHPGLTALHDLAFLVVQQRYEELGHASASVVFALLGAVPDGVAHPLVGLFTGLVKCVRLELADAQAFALVMATADADGAAALIGTERVSERAFPVVHHDGTRRLVPALVPQSSTAPAVAGTTGARPLERESVVVALGGARGITAELLVALAERHGSRIYALGSNPVDSYPPEVFRGTDEEFAATRAAYIKERLKAGGQTVAEISRSFDRMADARTARANLERMERHSGAGRVTYLTCDARDEASVRAAFDTVHAEQGRVDLVINAPGLNRSGLIRDKDFGEFRSIRDLKVSAHRNLHRALAGRPPRMWCDFGSLLGFFGQRGEADYASGNDYLATAAGYAARATGTDEFVVGWTLWDEVGMGADELTREYFKRAGSYTHMPVAEGVRHFLAELTTPHRVPSHVHLGTAERATVESFYPGYLDGPDAAAAAPSDRRGRFYLRRTAGEEAGTVRFECPFDLDTDAYLHGHLVRGVPTLPGTFVTEVAAEAALALVPGGSVVAFEDVRFLHFLQVREGVAQGPKKITATLAERVGDVTAVDVSITHDVVAPSGVLLVADKPHFTARVLVSDAFPAAPTWQAWDDEGGFPVADPYHAASAPVLLSGDFEVTTGTRRYPEGSRSLYRPSFGTASGPWKDFLMPAVLLDAMARTGVLDPVDGLVPVAAPLSIRRIDLYQSANDLELSERHGPLDLYVTNPGFSGERQEGNRFVAVAPGGRVVAQMKDLDATVIGHLDPQTGVVHPPAPVAAGRQAASA</sequence>
<keyword evidence="3" id="KW-0560">Oxidoreductase</keyword>
<dbReference type="GO" id="GO:0006633">
    <property type="term" value="P:fatty acid biosynthetic process"/>
    <property type="evidence" value="ECO:0007669"/>
    <property type="project" value="TreeGrafter"/>
</dbReference>
<dbReference type="InterPro" id="IPR020841">
    <property type="entry name" value="PKS_Beta-ketoAc_synthase_dom"/>
</dbReference>
<name>A0A919L9R7_9ACTN</name>
<evidence type="ECO:0000259" key="7">
    <source>
        <dbReference type="PROSITE" id="PS52004"/>
    </source>
</evidence>
<evidence type="ECO:0000256" key="1">
    <source>
        <dbReference type="ARBA" id="ARBA00022450"/>
    </source>
</evidence>
<dbReference type="InterPro" id="IPR002347">
    <property type="entry name" value="SDR_fam"/>
</dbReference>
<dbReference type="PRINTS" id="PR00081">
    <property type="entry name" value="GDHRDH"/>
</dbReference>
<evidence type="ECO:0000259" key="8">
    <source>
        <dbReference type="PROSITE" id="PS52019"/>
    </source>
</evidence>
<evidence type="ECO:0000313" key="9">
    <source>
        <dbReference type="EMBL" id="GHI84183.1"/>
    </source>
</evidence>
<evidence type="ECO:0000256" key="4">
    <source>
        <dbReference type="PROSITE-ProRule" id="PRU01363"/>
    </source>
</evidence>
<accession>A0A919L9R7</accession>
<keyword evidence="5" id="KW-0808">Transferase</keyword>
<feature type="compositionally biased region" description="Low complexity" evidence="6">
    <location>
        <begin position="263"/>
        <end position="274"/>
    </location>
</feature>
<dbReference type="PROSITE" id="PS52004">
    <property type="entry name" value="KS3_2"/>
    <property type="match status" value="1"/>
</dbReference>
<evidence type="ECO:0000256" key="6">
    <source>
        <dbReference type="SAM" id="MobiDB-lite"/>
    </source>
</evidence>
<dbReference type="InterPro" id="IPR042104">
    <property type="entry name" value="PKS_dehydratase_sf"/>
</dbReference>
<feature type="domain" description="Ketosynthase family 3 (KS3)" evidence="7">
    <location>
        <begin position="321"/>
        <end position="773"/>
    </location>
</feature>
<dbReference type="InterPro" id="IPR014031">
    <property type="entry name" value="Ketoacyl_synth_C"/>
</dbReference>
<dbReference type="Gene3D" id="3.10.129.110">
    <property type="entry name" value="Polyketide synthase dehydratase"/>
    <property type="match status" value="1"/>
</dbReference>
<keyword evidence="2" id="KW-0597">Phosphoprotein</keyword>
<feature type="region of interest" description="Disordered" evidence="6">
    <location>
        <begin position="263"/>
        <end position="311"/>
    </location>
</feature>
<feature type="compositionally biased region" description="Low complexity" evidence="6">
    <location>
        <begin position="1135"/>
        <end position="1147"/>
    </location>
</feature>
<dbReference type="InterPro" id="IPR050091">
    <property type="entry name" value="PKS_NRPS_Biosynth_Enz"/>
</dbReference>
<dbReference type="GO" id="GO:0016491">
    <property type="term" value="F:oxidoreductase activity"/>
    <property type="evidence" value="ECO:0007669"/>
    <property type="project" value="UniProtKB-KW"/>
</dbReference>
<dbReference type="InterPro" id="IPR057326">
    <property type="entry name" value="KR_dom"/>
</dbReference>
<dbReference type="SMART" id="SM00825">
    <property type="entry name" value="PKS_KS"/>
    <property type="match status" value="1"/>
</dbReference>
<dbReference type="InterPro" id="IPR049552">
    <property type="entry name" value="PKS_DH_N"/>
</dbReference>
<dbReference type="PROSITE" id="PS52019">
    <property type="entry name" value="PKS_MFAS_DH"/>
    <property type="match status" value="1"/>
</dbReference>
<dbReference type="SUPFAM" id="SSF51735">
    <property type="entry name" value="NAD(P)-binding Rossmann-fold domains"/>
    <property type="match status" value="2"/>
</dbReference>
<evidence type="ECO:0000256" key="5">
    <source>
        <dbReference type="RuleBase" id="RU003694"/>
    </source>
</evidence>
<feature type="domain" description="PKS/mFAS DH" evidence="8">
    <location>
        <begin position="1704"/>
        <end position="2001"/>
    </location>
</feature>
<feature type="region of interest" description="C-terminal hotdog fold" evidence="4">
    <location>
        <begin position="1849"/>
        <end position="2001"/>
    </location>
</feature>